<feature type="compositionally biased region" description="Basic and acidic residues" evidence="1">
    <location>
        <begin position="129"/>
        <end position="149"/>
    </location>
</feature>
<name>A0ABC8JMG8_ERUVS</name>
<feature type="compositionally biased region" description="Gly residues" evidence="1">
    <location>
        <begin position="159"/>
        <end position="171"/>
    </location>
</feature>
<gene>
    <name evidence="2" type="ORF">ERUC_LOCUS13051</name>
</gene>
<accession>A0ABC8JMG8</accession>
<feature type="compositionally biased region" description="Polar residues" evidence="1">
    <location>
        <begin position="100"/>
        <end position="112"/>
    </location>
</feature>
<dbReference type="Proteomes" id="UP001642260">
    <property type="component" value="Unassembled WGS sequence"/>
</dbReference>
<keyword evidence="3" id="KW-1185">Reference proteome</keyword>
<sequence>MEDKGIAPIKKATIKPEGSSEPSSHVLLSLPTSIVCLSTKNPSGYECEESLLKTPPATATKSLGGSGKSRGGFAWSKYGFVRKNAGYASVKPSARDSGSPAPNRNSRISNSRGHIEHTCCASGSQGEESDFREWIKRNADGVGEYERTRGGGGRRRRGSGGGEAGGCLGKS</sequence>
<evidence type="ECO:0000313" key="3">
    <source>
        <dbReference type="Proteomes" id="UP001642260"/>
    </source>
</evidence>
<protein>
    <submittedName>
        <fullName evidence="2">Uncharacterized protein</fullName>
    </submittedName>
</protein>
<feature type="region of interest" description="Disordered" evidence="1">
    <location>
        <begin position="89"/>
        <end position="171"/>
    </location>
</feature>
<reference evidence="2 3" key="1">
    <citation type="submission" date="2022-03" db="EMBL/GenBank/DDBJ databases">
        <authorList>
            <person name="Macdonald S."/>
            <person name="Ahmed S."/>
            <person name="Newling K."/>
        </authorList>
    </citation>
    <scope>NUCLEOTIDE SEQUENCE [LARGE SCALE GENOMIC DNA]</scope>
</reference>
<proteinExistence type="predicted"/>
<comment type="caution">
    <text evidence="2">The sequence shown here is derived from an EMBL/GenBank/DDBJ whole genome shotgun (WGS) entry which is preliminary data.</text>
</comment>
<dbReference type="AlphaFoldDB" id="A0ABC8JMG8"/>
<evidence type="ECO:0000313" key="2">
    <source>
        <dbReference type="EMBL" id="CAH8334193.1"/>
    </source>
</evidence>
<feature type="region of interest" description="Disordered" evidence="1">
    <location>
        <begin position="55"/>
        <end position="74"/>
    </location>
</feature>
<dbReference type="EMBL" id="CAKOAT010124043">
    <property type="protein sequence ID" value="CAH8334193.1"/>
    <property type="molecule type" value="Genomic_DNA"/>
</dbReference>
<evidence type="ECO:0000256" key="1">
    <source>
        <dbReference type="SAM" id="MobiDB-lite"/>
    </source>
</evidence>
<feature type="region of interest" description="Disordered" evidence="1">
    <location>
        <begin position="1"/>
        <end position="25"/>
    </location>
</feature>
<organism evidence="2 3">
    <name type="scientific">Eruca vesicaria subsp. sativa</name>
    <name type="common">Garden rocket</name>
    <name type="synonym">Eruca sativa</name>
    <dbReference type="NCBI Taxonomy" id="29727"/>
    <lineage>
        <taxon>Eukaryota</taxon>
        <taxon>Viridiplantae</taxon>
        <taxon>Streptophyta</taxon>
        <taxon>Embryophyta</taxon>
        <taxon>Tracheophyta</taxon>
        <taxon>Spermatophyta</taxon>
        <taxon>Magnoliopsida</taxon>
        <taxon>eudicotyledons</taxon>
        <taxon>Gunneridae</taxon>
        <taxon>Pentapetalae</taxon>
        <taxon>rosids</taxon>
        <taxon>malvids</taxon>
        <taxon>Brassicales</taxon>
        <taxon>Brassicaceae</taxon>
        <taxon>Brassiceae</taxon>
        <taxon>Eruca</taxon>
    </lineage>
</organism>